<dbReference type="AlphaFoldDB" id="A0A432MIF1"/>
<dbReference type="EMBL" id="RYZH01000027">
    <property type="protein sequence ID" value="RUL86985.1"/>
    <property type="molecule type" value="Genomic_DNA"/>
</dbReference>
<proteinExistence type="predicted"/>
<evidence type="ECO:0000313" key="2">
    <source>
        <dbReference type="Proteomes" id="UP000280296"/>
    </source>
</evidence>
<reference evidence="1 2" key="2">
    <citation type="submission" date="2019-01" db="EMBL/GenBank/DDBJ databases">
        <title>Tautonia sociabilis, a novel thermotolerant planctomycete of Isosphaeraceae family, isolated from a 4000 m deep subterranean habitat.</title>
        <authorList>
            <person name="Kovaleva O.L."/>
            <person name="Elcheninov A.G."/>
            <person name="Van Heerden E."/>
            <person name="Toshchakov S.V."/>
            <person name="Novikov A."/>
            <person name="Bonch-Osmolovskaya E.A."/>
            <person name="Kublanov I.V."/>
        </authorList>
    </citation>
    <scope>NUCLEOTIDE SEQUENCE [LARGE SCALE GENOMIC DNA]</scope>
    <source>
        <strain evidence="1 2">GM2012</strain>
    </source>
</reference>
<dbReference type="RefSeq" id="WP_126726171.1">
    <property type="nucleotide sequence ID" value="NZ_RYZH01000027.1"/>
</dbReference>
<protein>
    <submittedName>
        <fullName evidence="1">Uncharacterized protein</fullName>
    </submittedName>
</protein>
<gene>
    <name evidence="1" type="ORF">TsocGM_14405</name>
</gene>
<name>A0A432MIF1_9BACT</name>
<comment type="caution">
    <text evidence="1">The sequence shown here is derived from an EMBL/GenBank/DDBJ whole genome shotgun (WGS) entry which is preliminary data.</text>
</comment>
<reference evidence="1 2" key="1">
    <citation type="submission" date="2018-12" db="EMBL/GenBank/DDBJ databases">
        <authorList>
            <person name="Toschakov S.V."/>
        </authorList>
    </citation>
    <scope>NUCLEOTIDE SEQUENCE [LARGE SCALE GENOMIC DNA]</scope>
    <source>
        <strain evidence="1 2">GM2012</strain>
    </source>
</reference>
<organism evidence="1 2">
    <name type="scientific">Tautonia sociabilis</name>
    <dbReference type="NCBI Taxonomy" id="2080755"/>
    <lineage>
        <taxon>Bacteria</taxon>
        <taxon>Pseudomonadati</taxon>
        <taxon>Planctomycetota</taxon>
        <taxon>Planctomycetia</taxon>
        <taxon>Isosphaerales</taxon>
        <taxon>Isosphaeraceae</taxon>
        <taxon>Tautonia</taxon>
    </lineage>
</organism>
<evidence type="ECO:0000313" key="1">
    <source>
        <dbReference type="EMBL" id="RUL86985.1"/>
    </source>
</evidence>
<sequence>MNEMNGTRTICLCCGKEWAIAEVAEDDGKRFIRRGCLIGACPACGGTRPERLAEDERRRLDTFSGLAAACGEDLEAFGWFLEVFKVI</sequence>
<dbReference type="Proteomes" id="UP000280296">
    <property type="component" value="Unassembled WGS sequence"/>
</dbReference>
<accession>A0A432MIF1</accession>
<keyword evidence="2" id="KW-1185">Reference proteome</keyword>